<dbReference type="InterPro" id="IPR036388">
    <property type="entry name" value="WH-like_DNA-bd_sf"/>
</dbReference>
<evidence type="ECO:0000256" key="1">
    <source>
        <dbReference type="ARBA" id="ARBA00023015"/>
    </source>
</evidence>
<dbReference type="PANTHER" id="PTHR35807">
    <property type="entry name" value="TRANSCRIPTIONAL REGULATOR REDD-RELATED"/>
    <property type="match status" value="1"/>
</dbReference>
<dbReference type="Pfam" id="PF03704">
    <property type="entry name" value="BTAD"/>
    <property type="match status" value="1"/>
</dbReference>
<reference evidence="4 5" key="1">
    <citation type="submission" date="2020-07" db="EMBL/GenBank/DDBJ databases">
        <title>Sequencing the genomes of 1000 actinobacteria strains.</title>
        <authorList>
            <person name="Klenk H.-P."/>
        </authorList>
    </citation>
    <scope>NUCLEOTIDE SEQUENCE [LARGE SCALE GENOMIC DNA]</scope>
    <source>
        <strain evidence="4 5">DSM 40398</strain>
    </source>
</reference>
<dbReference type="SUPFAM" id="SSF48452">
    <property type="entry name" value="TPR-like"/>
    <property type="match status" value="1"/>
</dbReference>
<keyword evidence="2" id="KW-0804">Transcription</keyword>
<evidence type="ECO:0000313" key="5">
    <source>
        <dbReference type="Proteomes" id="UP000529783"/>
    </source>
</evidence>
<keyword evidence="1" id="KW-0805">Transcription regulation</keyword>
<dbReference type="EMBL" id="JACCBA010000001">
    <property type="protein sequence ID" value="NYD46502.1"/>
    <property type="molecule type" value="Genomic_DNA"/>
</dbReference>
<dbReference type="SUPFAM" id="SSF53335">
    <property type="entry name" value="S-adenosyl-L-methionine-dependent methyltransferases"/>
    <property type="match status" value="1"/>
</dbReference>
<sequence>MEFRILRKRLGIRAGSGESIAVPHPHARGLLVMLLLEEGRPVPADVLVERLADPVGAPDPAATLTRAVGTARLSLPPGRLVTENGGYRLVLDGDDDLDLSRFRALAADARRLRASDAASAIAEYESALALWGEEPLGDLPAAGALDATRRALVGERGQVREELAEVKLSQGRHHDLIGPAHGWVAQEPSNEHLRSLLMLALHRAGRKDEALRLFEEAEDLLAPAGPGPALRRTAAQIGRDDPGLDYRPRPVLVPLPADRAADLSIDTLQASPARIYDYYLGGKDNYAVDRAAAEEIMKTVPDAPAAARANRDFLTRAVRHLAQAGIRQFIDVGTGLPTQGNVHEIARDAAPDARVVYVDNDPVVLAHGRALLEGSPSVAVIEGDLRRPEELLADPRLNELIDLREPVGLLLVAVLHFVHDDHDPAGLVVRLAGRLPSGSHVVVSHGYDGGMDPGDTEHSRAVYRRSKLPIYSRGPEEVARCFAGLEILDPGIVWVPQWGRPHPARPARDPQWSHFIGAVARKP</sequence>
<evidence type="ECO:0000256" key="2">
    <source>
        <dbReference type="ARBA" id="ARBA00023163"/>
    </source>
</evidence>
<keyword evidence="5" id="KW-1185">Reference proteome</keyword>
<name>A0A7Y9EF79_9ACTN</name>
<dbReference type="GO" id="GO:0006355">
    <property type="term" value="P:regulation of DNA-templated transcription"/>
    <property type="evidence" value="ECO:0007669"/>
    <property type="project" value="TreeGrafter"/>
</dbReference>
<dbReference type="RefSeq" id="WP_312879172.1">
    <property type="nucleotide sequence ID" value="NZ_JACCBA010000001.1"/>
</dbReference>
<dbReference type="GO" id="GO:0003677">
    <property type="term" value="F:DNA binding"/>
    <property type="evidence" value="ECO:0007669"/>
    <property type="project" value="UniProtKB-KW"/>
</dbReference>
<dbReference type="PANTHER" id="PTHR35807:SF1">
    <property type="entry name" value="TRANSCRIPTIONAL REGULATOR REDD"/>
    <property type="match status" value="1"/>
</dbReference>
<evidence type="ECO:0000259" key="3">
    <source>
        <dbReference type="SMART" id="SM01043"/>
    </source>
</evidence>
<dbReference type="Pfam" id="PF04672">
    <property type="entry name" value="Methyltransf_19"/>
    <property type="match status" value="1"/>
</dbReference>
<evidence type="ECO:0000313" key="4">
    <source>
        <dbReference type="EMBL" id="NYD46502.1"/>
    </source>
</evidence>
<dbReference type="Gene3D" id="3.40.50.150">
    <property type="entry name" value="Vaccinia Virus protein VP39"/>
    <property type="match status" value="1"/>
</dbReference>
<dbReference type="CDD" id="cd15831">
    <property type="entry name" value="BTAD"/>
    <property type="match status" value="1"/>
</dbReference>
<proteinExistence type="predicted"/>
<dbReference type="SMART" id="SM01043">
    <property type="entry name" value="BTAD"/>
    <property type="match status" value="1"/>
</dbReference>
<dbReference type="InterPro" id="IPR029063">
    <property type="entry name" value="SAM-dependent_MTases_sf"/>
</dbReference>
<dbReference type="InterPro" id="IPR051677">
    <property type="entry name" value="AfsR-DnrI-RedD_regulator"/>
</dbReference>
<dbReference type="Gene3D" id="1.10.10.10">
    <property type="entry name" value="Winged helix-like DNA-binding domain superfamily/Winged helix DNA-binding domain"/>
    <property type="match status" value="1"/>
</dbReference>
<dbReference type="InterPro" id="IPR011990">
    <property type="entry name" value="TPR-like_helical_dom_sf"/>
</dbReference>
<keyword evidence="4" id="KW-0238">DNA-binding</keyword>
<dbReference type="Proteomes" id="UP000529783">
    <property type="component" value="Unassembled WGS sequence"/>
</dbReference>
<comment type="caution">
    <text evidence="4">The sequence shown here is derived from an EMBL/GenBank/DDBJ whole genome shotgun (WGS) entry which is preliminary data.</text>
</comment>
<dbReference type="AlphaFoldDB" id="A0A7Y9EF79"/>
<dbReference type="InterPro" id="IPR006764">
    <property type="entry name" value="SAM_dep_MeTrfase_SAV2177_type"/>
</dbReference>
<organism evidence="4 5">
    <name type="scientific">Actinomadura luteofluorescens</name>
    <dbReference type="NCBI Taxonomy" id="46163"/>
    <lineage>
        <taxon>Bacteria</taxon>
        <taxon>Bacillati</taxon>
        <taxon>Actinomycetota</taxon>
        <taxon>Actinomycetes</taxon>
        <taxon>Streptosporangiales</taxon>
        <taxon>Thermomonosporaceae</taxon>
        <taxon>Actinomadura</taxon>
    </lineage>
</organism>
<protein>
    <submittedName>
        <fullName evidence="4">DNA-binding SARP family transcriptional activator</fullName>
    </submittedName>
</protein>
<gene>
    <name evidence="4" type="ORF">BJY14_002485</name>
</gene>
<dbReference type="Gene3D" id="1.25.40.10">
    <property type="entry name" value="Tetratricopeptide repeat domain"/>
    <property type="match status" value="1"/>
</dbReference>
<accession>A0A7Y9EF79</accession>
<feature type="domain" description="Bacterial transcriptional activator" evidence="3">
    <location>
        <begin position="97"/>
        <end position="238"/>
    </location>
</feature>
<dbReference type="InterPro" id="IPR005158">
    <property type="entry name" value="BTAD"/>
</dbReference>